<dbReference type="Proteomes" id="UP000030645">
    <property type="component" value="Unassembled WGS sequence"/>
</dbReference>
<accession>W9S3P0</accession>
<dbReference type="AlphaFoldDB" id="W9S3P0"/>
<evidence type="ECO:0000313" key="2">
    <source>
        <dbReference type="EMBL" id="EXB87376.1"/>
    </source>
</evidence>
<proteinExistence type="predicted"/>
<organism evidence="2 3">
    <name type="scientific">Morus notabilis</name>
    <dbReference type="NCBI Taxonomy" id="981085"/>
    <lineage>
        <taxon>Eukaryota</taxon>
        <taxon>Viridiplantae</taxon>
        <taxon>Streptophyta</taxon>
        <taxon>Embryophyta</taxon>
        <taxon>Tracheophyta</taxon>
        <taxon>Spermatophyta</taxon>
        <taxon>Magnoliopsida</taxon>
        <taxon>eudicotyledons</taxon>
        <taxon>Gunneridae</taxon>
        <taxon>Pentapetalae</taxon>
        <taxon>rosids</taxon>
        <taxon>fabids</taxon>
        <taxon>Rosales</taxon>
        <taxon>Moraceae</taxon>
        <taxon>Moreae</taxon>
        <taxon>Morus</taxon>
    </lineage>
</organism>
<name>W9S3P0_9ROSA</name>
<reference evidence="3" key="1">
    <citation type="submission" date="2013-01" db="EMBL/GenBank/DDBJ databases">
        <title>Draft Genome Sequence of a Mulberry Tree, Morus notabilis C.K. Schneid.</title>
        <authorList>
            <person name="He N."/>
            <person name="Zhao S."/>
        </authorList>
    </citation>
    <scope>NUCLEOTIDE SEQUENCE</scope>
</reference>
<feature type="region of interest" description="Disordered" evidence="1">
    <location>
        <begin position="1"/>
        <end position="26"/>
    </location>
</feature>
<protein>
    <submittedName>
        <fullName evidence="2">Uncharacterized protein</fullName>
    </submittedName>
</protein>
<keyword evidence="3" id="KW-1185">Reference proteome</keyword>
<evidence type="ECO:0000256" key="1">
    <source>
        <dbReference type="SAM" id="MobiDB-lite"/>
    </source>
</evidence>
<evidence type="ECO:0000313" key="3">
    <source>
        <dbReference type="Proteomes" id="UP000030645"/>
    </source>
</evidence>
<dbReference type="EMBL" id="KE344934">
    <property type="protein sequence ID" value="EXB87376.1"/>
    <property type="molecule type" value="Genomic_DNA"/>
</dbReference>
<gene>
    <name evidence="2" type="ORF">L484_016723</name>
</gene>
<sequence length="120" mass="13985">MASITATENQNKHIDQQNDSDSVTPSPCIIPCYSDRQEDGYLKIAKHNKGDNHKVEDNHRMTFESRHAQQRSFWNKKMAVLLRCRSKAKSNVESWHCKLTCERFDSDPELYNIFVVLQSL</sequence>